<protein>
    <recommendedName>
        <fullName evidence="4">Peptidase M13 N-terminal domain-containing protein</fullName>
    </recommendedName>
</protein>
<accession>A0A9J6DP17</accession>
<proteinExistence type="predicted"/>
<gene>
    <name evidence="2" type="ORF">HPB51_016658</name>
</gene>
<dbReference type="PANTHER" id="PTHR11733">
    <property type="entry name" value="ZINC METALLOPROTEASE FAMILY M13 NEPRILYSIN-RELATED"/>
    <property type="match status" value="1"/>
</dbReference>
<dbReference type="AlphaFoldDB" id="A0A9J6DP17"/>
<feature type="transmembrane region" description="Helical" evidence="1">
    <location>
        <begin position="48"/>
        <end position="74"/>
    </location>
</feature>
<dbReference type="InterPro" id="IPR042089">
    <property type="entry name" value="Peptidase_M13_dom_2"/>
</dbReference>
<dbReference type="EMBL" id="JABSTU010000008">
    <property type="protein sequence ID" value="KAH8023763.1"/>
    <property type="molecule type" value="Genomic_DNA"/>
</dbReference>
<dbReference type="InterPro" id="IPR024079">
    <property type="entry name" value="MetalloPept_cat_dom_sf"/>
</dbReference>
<sequence length="667" mass="75146">MTTTVSDTGVRVLPAMPVFGIASTSAADMPTESFRPINEPGPKQLPPALSVFLAIFTPLVLGLVIWYVSGALLASSGRHKAASFCCIDGARRLTQSINSSIDPCVNFTGYVCYNASRNRSTVMDIHQQLLEDILTTRPSSAATWTSPAASTLSAFYKSCLEMRWSKEDILRNLTSIVIEKGHIQAAMTAREILDFFLKISLQYRLPTAINVDEKFILKVLNNASARIDISQPRYAISELCTRCNDCIALVLQQFNRRIGCNVSEVGLLRFGSQMPVNKNRTAATKTGDFGELADLFTSVSLVEWKKALSAANVDLREIDRVDVEGKSQLRNFMSSLSSPSNQPTSIAFIVAYSVLSSFNHFESDLFHDAGGSQEVFCNRRVHDLDHTWEQLRSDMSSNIGKSWEIHVIFEEVIKAISRSVANSSLFAAADHLAAKAFLRSLTLLLPHEYAVADNHPPNITLVYLRDHFNMLEYEQWLMRKKTKIHVFGSPELRVHQLTLSAKNKLLVPTSFYHDLTHHSESSVMHNLPWLGTNIAYFVWDLLVFQIPWMKATAKNLMDMHQCLRQSRAQPGTVSRRSVSLMLAMESLLNSLDQADLYVPRTLDARWRLSHGQFFFLRMVERSWCHRDHSALRTVDWVEMNSALELTPEFSEAFHCRTTPVQRGSCRT</sequence>
<dbReference type="GO" id="GO:0005886">
    <property type="term" value="C:plasma membrane"/>
    <property type="evidence" value="ECO:0007669"/>
    <property type="project" value="TreeGrafter"/>
</dbReference>
<evidence type="ECO:0000313" key="3">
    <source>
        <dbReference type="Proteomes" id="UP000821866"/>
    </source>
</evidence>
<evidence type="ECO:0000256" key="1">
    <source>
        <dbReference type="SAM" id="Phobius"/>
    </source>
</evidence>
<organism evidence="2 3">
    <name type="scientific">Rhipicephalus microplus</name>
    <name type="common">Cattle tick</name>
    <name type="synonym">Boophilus microplus</name>
    <dbReference type="NCBI Taxonomy" id="6941"/>
    <lineage>
        <taxon>Eukaryota</taxon>
        <taxon>Metazoa</taxon>
        <taxon>Ecdysozoa</taxon>
        <taxon>Arthropoda</taxon>
        <taxon>Chelicerata</taxon>
        <taxon>Arachnida</taxon>
        <taxon>Acari</taxon>
        <taxon>Parasitiformes</taxon>
        <taxon>Ixodida</taxon>
        <taxon>Ixodoidea</taxon>
        <taxon>Ixodidae</taxon>
        <taxon>Rhipicephalinae</taxon>
        <taxon>Rhipicephalus</taxon>
        <taxon>Boophilus</taxon>
    </lineage>
</organism>
<evidence type="ECO:0008006" key="4">
    <source>
        <dbReference type="Google" id="ProtNLM"/>
    </source>
</evidence>
<name>A0A9J6DP17_RHIMP</name>
<dbReference type="Gene3D" id="3.40.390.10">
    <property type="entry name" value="Collagenase (Catalytic Domain)"/>
    <property type="match status" value="1"/>
</dbReference>
<dbReference type="GO" id="GO:0004222">
    <property type="term" value="F:metalloendopeptidase activity"/>
    <property type="evidence" value="ECO:0007669"/>
    <property type="project" value="InterPro"/>
</dbReference>
<dbReference type="Gene3D" id="1.10.1380.10">
    <property type="entry name" value="Neutral endopeptidase , domain2"/>
    <property type="match status" value="1"/>
</dbReference>
<evidence type="ECO:0000313" key="2">
    <source>
        <dbReference type="EMBL" id="KAH8023763.1"/>
    </source>
</evidence>
<dbReference type="PANTHER" id="PTHR11733:SF229">
    <property type="entry name" value="NEPRILYSIN-2-LIKE PROTEIN"/>
    <property type="match status" value="1"/>
</dbReference>
<dbReference type="PROSITE" id="PS51885">
    <property type="entry name" value="NEPRILYSIN"/>
    <property type="match status" value="1"/>
</dbReference>
<keyword evidence="3" id="KW-1185">Reference proteome</keyword>
<dbReference type="InterPro" id="IPR000718">
    <property type="entry name" value="Peptidase_M13"/>
</dbReference>
<reference evidence="2" key="1">
    <citation type="journal article" date="2020" name="Cell">
        <title>Large-Scale Comparative Analyses of Tick Genomes Elucidate Their Genetic Diversity and Vector Capacities.</title>
        <authorList>
            <consortium name="Tick Genome and Microbiome Consortium (TIGMIC)"/>
            <person name="Jia N."/>
            <person name="Wang J."/>
            <person name="Shi W."/>
            <person name="Du L."/>
            <person name="Sun Y."/>
            <person name="Zhan W."/>
            <person name="Jiang J.F."/>
            <person name="Wang Q."/>
            <person name="Zhang B."/>
            <person name="Ji P."/>
            <person name="Bell-Sakyi L."/>
            <person name="Cui X.M."/>
            <person name="Yuan T.T."/>
            <person name="Jiang B.G."/>
            <person name="Yang W.F."/>
            <person name="Lam T.T."/>
            <person name="Chang Q.C."/>
            <person name="Ding S.J."/>
            <person name="Wang X.J."/>
            <person name="Zhu J.G."/>
            <person name="Ruan X.D."/>
            <person name="Zhao L."/>
            <person name="Wei J.T."/>
            <person name="Ye R.Z."/>
            <person name="Que T.C."/>
            <person name="Du C.H."/>
            <person name="Zhou Y.H."/>
            <person name="Cheng J.X."/>
            <person name="Dai P.F."/>
            <person name="Guo W.B."/>
            <person name="Han X.H."/>
            <person name="Huang E.J."/>
            <person name="Li L.F."/>
            <person name="Wei W."/>
            <person name="Gao Y.C."/>
            <person name="Liu J.Z."/>
            <person name="Shao H.Z."/>
            <person name="Wang X."/>
            <person name="Wang C.C."/>
            <person name="Yang T.C."/>
            <person name="Huo Q.B."/>
            <person name="Li W."/>
            <person name="Chen H.Y."/>
            <person name="Chen S.E."/>
            <person name="Zhou L.G."/>
            <person name="Ni X.B."/>
            <person name="Tian J.H."/>
            <person name="Sheng Y."/>
            <person name="Liu T."/>
            <person name="Pan Y.S."/>
            <person name="Xia L.Y."/>
            <person name="Li J."/>
            <person name="Zhao F."/>
            <person name="Cao W.C."/>
        </authorList>
    </citation>
    <scope>NUCLEOTIDE SEQUENCE</scope>
    <source>
        <strain evidence="2">Rmic-2018</strain>
    </source>
</reference>
<dbReference type="Proteomes" id="UP000821866">
    <property type="component" value="Chromosome 6"/>
</dbReference>
<dbReference type="SUPFAM" id="SSF55486">
    <property type="entry name" value="Metalloproteases ('zincins'), catalytic domain"/>
    <property type="match status" value="1"/>
</dbReference>
<reference evidence="2" key="2">
    <citation type="submission" date="2021-09" db="EMBL/GenBank/DDBJ databases">
        <authorList>
            <person name="Jia N."/>
            <person name="Wang J."/>
            <person name="Shi W."/>
            <person name="Du L."/>
            <person name="Sun Y."/>
            <person name="Zhan W."/>
            <person name="Jiang J."/>
            <person name="Wang Q."/>
            <person name="Zhang B."/>
            <person name="Ji P."/>
            <person name="Sakyi L.B."/>
            <person name="Cui X."/>
            <person name="Yuan T."/>
            <person name="Jiang B."/>
            <person name="Yang W."/>
            <person name="Lam T.T.-Y."/>
            <person name="Chang Q."/>
            <person name="Ding S."/>
            <person name="Wang X."/>
            <person name="Zhu J."/>
            <person name="Ruan X."/>
            <person name="Zhao L."/>
            <person name="Wei J."/>
            <person name="Que T."/>
            <person name="Du C."/>
            <person name="Cheng J."/>
            <person name="Dai P."/>
            <person name="Han X."/>
            <person name="Huang E."/>
            <person name="Gao Y."/>
            <person name="Liu J."/>
            <person name="Shao H."/>
            <person name="Ye R."/>
            <person name="Li L."/>
            <person name="Wei W."/>
            <person name="Wang X."/>
            <person name="Wang C."/>
            <person name="Huo Q."/>
            <person name="Li W."/>
            <person name="Guo W."/>
            <person name="Chen H."/>
            <person name="Chen S."/>
            <person name="Zhou L."/>
            <person name="Zhou L."/>
            <person name="Ni X."/>
            <person name="Tian J."/>
            <person name="Zhou Y."/>
            <person name="Sheng Y."/>
            <person name="Liu T."/>
            <person name="Pan Y."/>
            <person name="Xia L."/>
            <person name="Li J."/>
            <person name="Zhao F."/>
            <person name="Cao W."/>
        </authorList>
    </citation>
    <scope>NUCLEOTIDE SEQUENCE</scope>
    <source>
        <strain evidence="2">Rmic-2018</strain>
        <tissue evidence="2">Larvae</tissue>
    </source>
</reference>
<comment type="caution">
    <text evidence="2">The sequence shown here is derived from an EMBL/GenBank/DDBJ whole genome shotgun (WGS) entry which is preliminary data.</text>
</comment>
<keyword evidence="1" id="KW-1133">Transmembrane helix</keyword>
<keyword evidence="1" id="KW-0812">Transmembrane</keyword>
<keyword evidence="1" id="KW-0472">Membrane</keyword>
<dbReference type="GO" id="GO:0016485">
    <property type="term" value="P:protein processing"/>
    <property type="evidence" value="ECO:0007669"/>
    <property type="project" value="TreeGrafter"/>
</dbReference>